<dbReference type="EMBL" id="CM001883">
    <property type="protein sequence ID" value="EOY11579.1"/>
    <property type="molecule type" value="Genomic_DNA"/>
</dbReference>
<organism evidence="2 3">
    <name type="scientific">Theobroma cacao</name>
    <name type="common">Cacao</name>
    <name type="synonym">Cocoa</name>
    <dbReference type="NCBI Taxonomy" id="3641"/>
    <lineage>
        <taxon>Eukaryota</taxon>
        <taxon>Viridiplantae</taxon>
        <taxon>Streptophyta</taxon>
        <taxon>Embryophyta</taxon>
        <taxon>Tracheophyta</taxon>
        <taxon>Spermatophyta</taxon>
        <taxon>Magnoliopsida</taxon>
        <taxon>eudicotyledons</taxon>
        <taxon>Gunneridae</taxon>
        <taxon>Pentapetalae</taxon>
        <taxon>rosids</taxon>
        <taxon>malvids</taxon>
        <taxon>Malvales</taxon>
        <taxon>Malvaceae</taxon>
        <taxon>Byttnerioideae</taxon>
        <taxon>Theobroma</taxon>
    </lineage>
</organism>
<keyword evidence="3" id="KW-1185">Reference proteome</keyword>
<sequence length="346" mass="39265">MLVHIERMTGTNHENTKLLVPPKHSSSYNLHITIYIPKVPIPKLLPKGLLKFVKFVNFVPRRNHVRSGDDENGSKSQKKHGAKSRKSFRKKVGGMFSNVFGNKKSSPETDSRSSSGENGEVYWNGDWDQMENSKKIVERSVGMGSAKITRKKSSANDLNGGVQQMVVATGLGISKSRMFKEMLEDEDKEEEKVKQEMLEDEHKEEERVEQQDKEEERVEQQVTVTKFLSKRTNYGLQLTKAEINKAGVGDNAGLSIIVRDANTVETRRTVMGKQEKKSNELPMGISRTTPTTRRKLKIAWSMKKMMGGETKKQELCKKRILMGMRCRPIATIQYDENGVLLPEIIP</sequence>
<dbReference type="eggNOG" id="ENOG502ST1A">
    <property type="taxonomic scope" value="Eukaryota"/>
</dbReference>
<dbReference type="PANTHER" id="PTHR33237:SF39">
    <property type="match status" value="1"/>
</dbReference>
<dbReference type="OMA" id="HITIYIP"/>
<dbReference type="HOGENOM" id="CLU_802682_0_0_1"/>
<evidence type="ECO:0000313" key="2">
    <source>
        <dbReference type="EMBL" id="EOY11579.1"/>
    </source>
</evidence>
<accession>A0A061FAR9</accession>
<protein>
    <submittedName>
        <fullName evidence="2">Uncharacterized protein</fullName>
    </submittedName>
</protein>
<dbReference type="InParanoid" id="A0A061FAR9"/>
<reference evidence="2 3" key="1">
    <citation type="journal article" date="2013" name="Genome Biol.">
        <title>The genome sequence of the most widely cultivated cacao type and its use to identify candidate genes regulating pod color.</title>
        <authorList>
            <person name="Motamayor J.C."/>
            <person name="Mockaitis K."/>
            <person name="Schmutz J."/>
            <person name="Haiminen N."/>
            <person name="Iii D.L."/>
            <person name="Cornejo O."/>
            <person name="Findley S.D."/>
            <person name="Zheng P."/>
            <person name="Utro F."/>
            <person name="Royaert S."/>
            <person name="Saski C."/>
            <person name="Jenkins J."/>
            <person name="Podicheti R."/>
            <person name="Zhao M."/>
            <person name="Scheffler B.E."/>
            <person name="Stack J.C."/>
            <person name="Feltus F.A."/>
            <person name="Mustiga G.M."/>
            <person name="Amores F."/>
            <person name="Phillips W."/>
            <person name="Marelli J.P."/>
            <person name="May G.D."/>
            <person name="Shapiro H."/>
            <person name="Ma J."/>
            <person name="Bustamante C.D."/>
            <person name="Schnell R.J."/>
            <person name="Main D."/>
            <person name="Gilbert D."/>
            <person name="Parida L."/>
            <person name="Kuhn D.N."/>
        </authorList>
    </citation>
    <scope>NUCLEOTIDE SEQUENCE [LARGE SCALE GENOMIC DNA]</scope>
    <source>
        <strain evidence="3">cv. Matina 1-6</strain>
    </source>
</reference>
<name>A0A061FAR9_THECC</name>
<dbReference type="AlphaFoldDB" id="A0A061FAR9"/>
<gene>
    <name evidence="2" type="ORF">TCM_026719</name>
</gene>
<dbReference type="PANTHER" id="PTHR33237">
    <property type="entry name" value="F2P16.13 PROTEIN-RELATED"/>
    <property type="match status" value="1"/>
</dbReference>
<feature type="region of interest" description="Disordered" evidence="1">
    <location>
        <begin position="63"/>
        <end position="125"/>
    </location>
</feature>
<evidence type="ECO:0000313" key="3">
    <source>
        <dbReference type="Proteomes" id="UP000026915"/>
    </source>
</evidence>
<dbReference type="Proteomes" id="UP000026915">
    <property type="component" value="Chromosome 5"/>
</dbReference>
<evidence type="ECO:0000256" key="1">
    <source>
        <dbReference type="SAM" id="MobiDB-lite"/>
    </source>
</evidence>
<dbReference type="Gramene" id="EOY11579">
    <property type="protein sequence ID" value="EOY11579"/>
    <property type="gene ID" value="TCM_026719"/>
</dbReference>
<feature type="region of interest" description="Disordered" evidence="1">
    <location>
        <begin position="184"/>
        <end position="217"/>
    </location>
</feature>
<feature type="compositionally biased region" description="Basic and acidic residues" evidence="1">
    <location>
        <begin position="190"/>
        <end position="217"/>
    </location>
</feature>
<feature type="compositionally biased region" description="Basic residues" evidence="1">
    <location>
        <begin position="76"/>
        <end position="92"/>
    </location>
</feature>
<proteinExistence type="predicted"/>